<organism evidence="1 2">
    <name type="scientific">Serratia phage BF</name>
    <dbReference type="NCBI Taxonomy" id="1962671"/>
    <lineage>
        <taxon>Viruses</taxon>
        <taxon>Duplodnaviria</taxon>
        <taxon>Heunggongvirae</taxon>
        <taxon>Uroviricota</taxon>
        <taxon>Caudoviricetes</taxon>
        <taxon>Eneladusvirus</taxon>
        <taxon>Eneladusvirus BF</taxon>
    </lineage>
</organism>
<proteinExistence type="predicted"/>
<dbReference type="Proteomes" id="UP000221837">
    <property type="component" value="Genome"/>
</dbReference>
<name>A0A1S6UA82_9CAUD</name>
<dbReference type="OrthoDB" id="18027at10239"/>
<evidence type="ECO:0000313" key="2">
    <source>
        <dbReference type="Proteomes" id="UP000221837"/>
    </source>
</evidence>
<gene>
    <name evidence="1" type="ORF">BF_0062</name>
</gene>
<protein>
    <submittedName>
        <fullName evidence="1">Uncharacterized protein</fullName>
    </submittedName>
</protein>
<sequence>MKVVYKCKNTDTVLDSVDMSTFNGYIIQVEKGNKISNITEVYKNVVLAKISLRPSKTPLIHKVEYNGHIEYRYNNNNVSSVYYEFNDKKYGEYLKFDLNGILLDRIFYYEGKDVTSDIIQFLGYTDDLSSFKNYEFKEDELFNIMMKYGFYFRFRNESERDSSEFDRITEYCQHI</sequence>
<keyword evidence="2" id="KW-1185">Reference proteome</keyword>
<reference evidence="1" key="1">
    <citation type="submission" date="2017-02" db="EMBL/GenBank/DDBJ databases">
        <title>Genome sequence of Serratia marcescens phage BF.</title>
        <authorList>
            <person name="Casey E."/>
            <person name="Fitzgerald B."/>
            <person name="Mahony J."/>
            <person name="Lugli G."/>
            <person name="Ventura M."/>
            <person name="van Sinderen D."/>
        </authorList>
    </citation>
    <scope>NUCLEOTIDE SEQUENCE [LARGE SCALE GENOMIC DNA]</scope>
</reference>
<evidence type="ECO:0000313" key="1">
    <source>
        <dbReference type="EMBL" id="AQW88587.1"/>
    </source>
</evidence>
<dbReference type="EMBL" id="KY630187">
    <property type="protein sequence ID" value="AQW88587.1"/>
    <property type="molecule type" value="Genomic_DNA"/>
</dbReference>
<accession>A0A1S6UA82</accession>